<dbReference type="Proteomes" id="UP000019373">
    <property type="component" value="Unassembled WGS sequence"/>
</dbReference>
<evidence type="ECO:0000313" key="1">
    <source>
        <dbReference type="EMBL" id="ERF70213.1"/>
    </source>
</evidence>
<sequence length="219" mass="24253">MSLDQFIQSTQHGSEVSIWQYSAPAKGKQVATTSDGHHPQHQVADGDISAVWDSLLNNEPSTAFSVTGYVDRQSESGVHRTAEKNTTDGIDGVDGVDVVKLLQDPNACLWMDIPNEPGPPYAISADDMRIAKEIVRHVDNALASEPYYKSAISAARRGESLINFSSFFDDIENYQEEVWGYLQPVIEEARRETITCSSEEEGPATRRLRMILAHIERSG</sequence>
<protein>
    <submittedName>
        <fullName evidence="1">Uncharacterized protein</fullName>
    </submittedName>
</protein>
<evidence type="ECO:0000313" key="2">
    <source>
        <dbReference type="Proteomes" id="UP000019373"/>
    </source>
</evidence>
<accession>U1GDR9</accession>
<dbReference type="HOGENOM" id="CLU_1261507_0_0_1"/>
<dbReference type="EMBL" id="KE721353">
    <property type="protein sequence ID" value="ERF70213.1"/>
    <property type="molecule type" value="Genomic_DNA"/>
</dbReference>
<proteinExistence type="predicted"/>
<dbReference type="OrthoDB" id="5337545at2759"/>
<name>U1GDR9_ENDPU</name>
<organism evidence="1 2">
    <name type="scientific">Endocarpon pusillum (strain Z07020 / HMAS-L-300199)</name>
    <name type="common">Lichen-forming fungus</name>
    <dbReference type="NCBI Taxonomy" id="1263415"/>
    <lineage>
        <taxon>Eukaryota</taxon>
        <taxon>Fungi</taxon>
        <taxon>Dikarya</taxon>
        <taxon>Ascomycota</taxon>
        <taxon>Pezizomycotina</taxon>
        <taxon>Eurotiomycetes</taxon>
        <taxon>Chaetothyriomycetidae</taxon>
        <taxon>Verrucariales</taxon>
        <taxon>Verrucariaceae</taxon>
        <taxon>Endocarpon</taxon>
    </lineage>
</organism>
<dbReference type="RefSeq" id="XP_007804248.1">
    <property type="nucleotide sequence ID" value="XM_007806057.1"/>
</dbReference>
<dbReference type="AlphaFoldDB" id="U1GDR9"/>
<reference evidence="2" key="1">
    <citation type="journal article" date="2014" name="BMC Genomics">
        <title>Genome characteristics reveal the impact of lichenization on lichen-forming fungus Endocarpon pusillum Hedwig (Verrucariales, Ascomycota).</title>
        <authorList>
            <person name="Wang Y.-Y."/>
            <person name="Liu B."/>
            <person name="Zhang X.-Y."/>
            <person name="Zhou Q.-M."/>
            <person name="Zhang T."/>
            <person name="Li H."/>
            <person name="Yu Y.-F."/>
            <person name="Zhang X.-L."/>
            <person name="Hao X.-Y."/>
            <person name="Wang M."/>
            <person name="Wang L."/>
            <person name="Wei J.-C."/>
        </authorList>
    </citation>
    <scope>NUCLEOTIDE SEQUENCE [LARGE SCALE GENOMIC DNA]</scope>
    <source>
        <strain evidence="2">Z07020 / HMAS-L-300199</strain>
    </source>
</reference>
<gene>
    <name evidence="1" type="ORF">EPUS_00401</name>
</gene>
<dbReference type="GeneID" id="19235463"/>
<keyword evidence="2" id="KW-1185">Reference proteome</keyword>